<reference evidence="1 2" key="1">
    <citation type="submission" date="2016-05" db="EMBL/GenBank/DDBJ databases">
        <authorList>
            <person name="Ramsay J.P."/>
        </authorList>
    </citation>
    <scope>NUCLEOTIDE SEQUENCE [LARGE SCALE GENOMIC DNA]</scope>
    <source>
        <strain evidence="1 2">NZP2042</strain>
    </source>
</reference>
<comment type="caution">
    <text evidence="1">The sequence shown here is derived from an EMBL/GenBank/DDBJ whole genome shotgun (WGS) entry which is preliminary data.</text>
</comment>
<dbReference type="EMBL" id="LYTK01000012">
    <property type="protein sequence ID" value="OBQ64632.1"/>
    <property type="molecule type" value="Genomic_DNA"/>
</dbReference>
<dbReference type="Proteomes" id="UP000093737">
    <property type="component" value="Unassembled WGS sequence"/>
</dbReference>
<accession>A0A6M7TSA8</accession>
<gene>
    <name evidence="1" type="ORF">A8145_10050</name>
</gene>
<evidence type="ECO:0000313" key="1">
    <source>
        <dbReference type="EMBL" id="OBQ64632.1"/>
    </source>
</evidence>
<sequence>MISRAATATTWNCAKHANLSAIGQCQEGFIPPNHLPQADQHYLAFVPLWRVAAWICQLPPSSL</sequence>
<organism evidence="1 2">
    <name type="scientific">Rhizobium loti</name>
    <name type="common">Mesorhizobium loti</name>
    <dbReference type="NCBI Taxonomy" id="381"/>
    <lineage>
        <taxon>Bacteria</taxon>
        <taxon>Pseudomonadati</taxon>
        <taxon>Pseudomonadota</taxon>
        <taxon>Alphaproteobacteria</taxon>
        <taxon>Hyphomicrobiales</taxon>
        <taxon>Phyllobacteriaceae</taxon>
        <taxon>Mesorhizobium</taxon>
    </lineage>
</organism>
<name>A0A6M7TSA8_RHILI</name>
<protein>
    <submittedName>
        <fullName evidence="1">Uncharacterized protein</fullName>
    </submittedName>
</protein>
<proteinExistence type="predicted"/>
<evidence type="ECO:0000313" key="2">
    <source>
        <dbReference type="Proteomes" id="UP000093737"/>
    </source>
</evidence>
<dbReference type="AlphaFoldDB" id="A0A6M7TSA8"/>